<accession>A0A1I6EJR0</accession>
<sequence length="160" mass="17119">MGRARVATAFVLVASAGAAVYGGLSVDGGGVGIVFVGFAAMLLHLLVFLPKGTGLELDDDERYLTGRTISGRRTVDLDRLVRVRRIRVPARSVDLHWVELVDADGVRLFVNDESAPREVKRVLADHTAGLPYMSRGKAFLFSLGSLAAPVVVAVLVHLVV</sequence>
<dbReference type="Proteomes" id="UP000198583">
    <property type="component" value="Unassembled WGS sequence"/>
</dbReference>
<keyword evidence="1" id="KW-0812">Transmembrane</keyword>
<reference evidence="3" key="1">
    <citation type="submission" date="2016-10" db="EMBL/GenBank/DDBJ databases">
        <authorList>
            <person name="Varghese N."/>
            <person name="Submissions S."/>
        </authorList>
    </citation>
    <scope>NUCLEOTIDE SEQUENCE [LARGE SCALE GENOMIC DNA]</scope>
    <source>
        <strain evidence="3">DSM 44232</strain>
    </source>
</reference>
<gene>
    <name evidence="2" type="ORF">SAMN04488564_104645</name>
</gene>
<dbReference type="RefSeq" id="WP_143138701.1">
    <property type="nucleotide sequence ID" value="NZ_FOYL01000004.1"/>
</dbReference>
<proteinExistence type="predicted"/>
<dbReference type="EMBL" id="FOYL01000004">
    <property type="protein sequence ID" value="SFR17758.1"/>
    <property type="molecule type" value="Genomic_DNA"/>
</dbReference>
<keyword evidence="1" id="KW-0472">Membrane</keyword>
<keyword evidence="3" id="KW-1185">Reference proteome</keyword>
<evidence type="ECO:0000313" key="3">
    <source>
        <dbReference type="Proteomes" id="UP000198583"/>
    </source>
</evidence>
<dbReference type="AlphaFoldDB" id="A0A1I6EJR0"/>
<name>A0A1I6EJR0_9PSEU</name>
<evidence type="ECO:0008006" key="4">
    <source>
        <dbReference type="Google" id="ProtNLM"/>
    </source>
</evidence>
<organism evidence="2 3">
    <name type="scientific">Lentzea waywayandensis</name>
    <dbReference type="NCBI Taxonomy" id="84724"/>
    <lineage>
        <taxon>Bacteria</taxon>
        <taxon>Bacillati</taxon>
        <taxon>Actinomycetota</taxon>
        <taxon>Actinomycetes</taxon>
        <taxon>Pseudonocardiales</taxon>
        <taxon>Pseudonocardiaceae</taxon>
        <taxon>Lentzea</taxon>
    </lineage>
</organism>
<feature type="transmembrane region" description="Helical" evidence="1">
    <location>
        <begin position="28"/>
        <end position="49"/>
    </location>
</feature>
<evidence type="ECO:0000256" key="1">
    <source>
        <dbReference type="SAM" id="Phobius"/>
    </source>
</evidence>
<evidence type="ECO:0000313" key="2">
    <source>
        <dbReference type="EMBL" id="SFR17758.1"/>
    </source>
</evidence>
<feature type="transmembrane region" description="Helical" evidence="1">
    <location>
        <begin position="138"/>
        <end position="159"/>
    </location>
</feature>
<keyword evidence="1" id="KW-1133">Transmembrane helix</keyword>
<protein>
    <recommendedName>
        <fullName evidence="4">PH domain-containing protein</fullName>
    </recommendedName>
</protein>